<comment type="cofactor">
    <cofactor evidence="1">
        <name>heme c</name>
        <dbReference type="ChEBI" id="CHEBI:61717"/>
    </cofactor>
</comment>
<dbReference type="Proteomes" id="UP000480684">
    <property type="component" value="Unassembled WGS sequence"/>
</dbReference>
<organism evidence="11 12">
    <name type="scientific">Magnetospirillum aberrantis SpK</name>
    <dbReference type="NCBI Taxonomy" id="908842"/>
    <lineage>
        <taxon>Bacteria</taxon>
        <taxon>Pseudomonadati</taxon>
        <taxon>Pseudomonadota</taxon>
        <taxon>Alphaproteobacteria</taxon>
        <taxon>Rhodospirillales</taxon>
        <taxon>Rhodospirillaceae</taxon>
        <taxon>Magnetospirillum</taxon>
    </lineage>
</organism>
<dbReference type="RefSeq" id="WP_163680241.1">
    <property type="nucleotide sequence ID" value="NZ_JAAIYP010000038.1"/>
</dbReference>
<dbReference type="Pfam" id="PF13442">
    <property type="entry name" value="Cytochrome_CBB3"/>
    <property type="match status" value="1"/>
</dbReference>
<dbReference type="PRINTS" id="PR00605">
    <property type="entry name" value="CYTCHROMECIC"/>
</dbReference>
<feature type="domain" description="Cytochrome c" evidence="10">
    <location>
        <begin position="29"/>
        <end position="106"/>
    </location>
</feature>
<dbReference type="Pfam" id="PF02239">
    <property type="entry name" value="Cytochrom_D1"/>
    <property type="match status" value="1"/>
</dbReference>
<dbReference type="Gene3D" id="2.140.10.20">
    <property type="entry name" value="C-terminal (heme d1) domain of cytochrome cd1-nitrite reductase"/>
    <property type="match status" value="1"/>
</dbReference>
<sequence>MPSSNFIRSCRLGLWTTALSTVLAANVLAADIDAEKLFQDNCATCHGAHRQGFIAPALTKERLQSSPAALRSMIMNGVGGTLMPPWVGRLSDPQIRALASYIKTSAPQPVDFTADQMRASLSVLVDEKTLPSKPTYAIDKMDDLMAVMVRGRYAKAPESKTVFFDGKTNRMVGEVPTGNASHVLDYHPKNERWAYVKTDQAEVYKIDLYSMQAVRKIKTGLNGPGLAVSSDGKYVMASSFVPPRAVILDSDTLEVVKVLDLQGVDPDGKNVRSEGGSVTASPYGPYLILALERAGQVWIIETDKPDLPVTKITDVGRHLHDSFVSKDGRYYMVASYADNKIVAIDLKEKKVVRDIQAGCQPHVGGGSIFRQGDKYLGVGTNIGQCDRGNVVTIWDMKDFSVVKQVPVAGPTESPAAHPNAPYVAVDIVGTGPEASQIQFIDKKTLEVAKTIEVGGHAYFPEYTADGRYLYVSAGYSGDKLIVLDSKTLEKVAEHKLQAPGGIFSHARPRFLTRGLEQNF</sequence>
<dbReference type="InterPro" id="IPR011048">
    <property type="entry name" value="Haem_d1_sf"/>
</dbReference>
<dbReference type="InterPro" id="IPR051200">
    <property type="entry name" value="Host-pathogen_enzymatic-act"/>
</dbReference>
<dbReference type="PROSITE" id="PS51007">
    <property type="entry name" value="CYTC"/>
    <property type="match status" value="1"/>
</dbReference>
<evidence type="ECO:0000256" key="2">
    <source>
        <dbReference type="ARBA" id="ARBA00022448"/>
    </source>
</evidence>
<dbReference type="EMBL" id="JAAIYP010000038">
    <property type="protein sequence ID" value="NFV81006.1"/>
    <property type="molecule type" value="Genomic_DNA"/>
</dbReference>
<keyword evidence="7 8" id="KW-0408">Iron</keyword>
<evidence type="ECO:0000256" key="3">
    <source>
        <dbReference type="ARBA" id="ARBA00022617"/>
    </source>
</evidence>
<dbReference type="PANTHER" id="PTHR47197:SF3">
    <property type="entry name" value="DIHYDRO-HEME D1 DEHYDROGENASE"/>
    <property type="match status" value="1"/>
</dbReference>
<reference evidence="11 12" key="1">
    <citation type="submission" date="2020-02" db="EMBL/GenBank/DDBJ databases">
        <authorList>
            <person name="Dziuba M."/>
            <person name="Kuznetsov B."/>
            <person name="Mardanov A."/>
            <person name="Ravin N."/>
            <person name="Grouzdev D."/>
        </authorList>
    </citation>
    <scope>NUCLEOTIDE SEQUENCE [LARGE SCALE GENOMIC DNA]</scope>
    <source>
        <strain evidence="11 12">SpK</strain>
    </source>
</reference>
<proteinExistence type="predicted"/>
<dbReference type="InterPro" id="IPR009056">
    <property type="entry name" value="Cyt_c-like_dom"/>
</dbReference>
<dbReference type="InterPro" id="IPR008168">
    <property type="entry name" value="Cyt_C_IC"/>
</dbReference>
<keyword evidence="6" id="KW-0249">Electron transport</keyword>
<dbReference type="GO" id="GO:0005506">
    <property type="term" value="F:iron ion binding"/>
    <property type="evidence" value="ECO:0007669"/>
    <property type="project" value="InterPro"/>
</dbReference>
<gene>
    <name evidence="11" type="ORF">G4223_12885</name>
</gene>
<evidence type="ECO:0000256" key="4">
    <source>
        <dbReference type="ARBA" id="ARBA00022660"/>
    </source>
</evidence>
<evidence type="ECO:0000259" key="10">
    <source>
        <dbReference type="PROSITE" id="PS51007"/>
    </source>
</evidence>
<dbReference type="InterPro" id="IPR036909">
    <property type="entry name" value="Cyt_c-like_dom_sf"/>
</dbReference>
<dbReference type="GO" id="GO:0020037">
    <property type="term" value="F:heme binding"/>
    <property type="evidence" value="ECO:0007669"/>
    <property type="project" value="InterPro"/>
</dbReference>
<keyword evidence="4" id="KW-0679">Respiratory chain</keyword>
<evidence type="ECO:0000256" key="8">
    <source>
        <dbReference type="PROSITE-ProRule" id="PRU00433"/>
    </source>
</evidence>
<evidence type="ECO:0000256" key="7">
    <source>
        <dbReference type="ARBA" id="ARBA00023004"/>
    </source>
</evidence>
<protein>
    <submittedName>
        <fullName evidence="11">C-type cytochrome</fullName>
    </submittedName>
</protein>
<dbReference type="Gene3D" id="1.10.760.10">
    <property type="entry name" value="Cytochrome c-like domain"/>
    <property type="match status" value="1"/>
</dbReference>
<evidence type="ECO:0000256" key="1">
    <source>
        <dbReference type="ARBA" id="ARBA00001926"/>
    </source>
</evidence>
<comment type="caution">
    <text evidence="11">The sequence shown here is derived from an EMBL/GenBank/DDBJ whole genome shotgun (WGS) entry which is preliminary data.</text>
</comment>
<dbReference type="SUPFAM" id="SSF46626">
    <property type="entry name" value="Cytochrome c"/>
    <property type="match status" value="1"/>
</dbReference>
<dbReference type="SUPFAM" id="SSF51004">
    <property type="entry name" value="C-terminal (heme d1) domain of cytochrome cd1-nitrite reductase"/>
    <property type="match status" value="1"/>
</dbReference>
<keyword evidence="9" id="KW-0732">Signal</keyword>
<feature type="chain" id="PRO_5028966659" evidence="9">
    <location>
        <begin position="30"/>
        <end position="519"/>
    </location>
</feature>
<dbReference type="InterPro" id="IPR003143">
    <property type="entry name" value="Cyt_cd1_C_sf"/>
</dbReference>
<evidence type="ECO:0000256" key="9">
    <source>
        <dbReference type="SAM" id="SignalP"/>
    </source>
</evidence>
<evidence type="ECO:0000256" key="5">
    <source>
        <dbReference type="ARBA" id="ARBA00022723"/>
    </source>
</evidence>
<evidence type="ECO:0000313" key="12">
    <source>
        <dbReference type="Proteomes" id="UP000480684"/>
    </source>
</evidence>
<keyword evidence="3 8" id="KW-0349">Heme</keyword>
<keyword evidence="2" id="KW-0813">Transport</keyword>
<name>A0A7C9UVH4_9PROT</name>
<dbReference type="GO" id="GO:0009055">
    <property type="term" value="F:electron transfer activity"/>
    <property type="evidence" value="ECO:0007669"/>
    <property type="project" value="InterPro"/>
</dbReference>
<feature type="signal peptide" evidence="9">
    <location>
        <begin position="1"/>
        <end position="29"/>
    </location>
</feature>
<keyword evidence="5 8" id="KW-0479">Metal-binding</keyword>
<keyword evidence="12" id="KW-1185">Reference proteome</keyword>
<accession>A0A7C9UVH4</accession>
<dbReference type="AlphaFoldDB" id="A0A7C9UVH4"/>
<evidence type="ECO:0000256" key="6">
    <source>
        <dbReference type="ARBA" id="ARBA00022982"/>
    </source>
</evidence>
<evidence type="ECO:0000313" key="11">
    <source>
        <dbReference type="EMBL" id="NFV81006.1"/>
    </source>
</evidence>
<dbReference type="PANTHER" id="PTHR47197">
    <property type="entry name" value="PROTEIN NIRF"/>
    <property type="match status" value="1"/>
</dbReference>